<dbReference type="SUPFAM" id="SSF49313">
    <property type="entry name" value="Cadherin-like"/>
    <property type="match status" value="3"/>
</dbReference>
<dbReference type="InterPro" id="IPR050174">
    <property type="entry name" value="Protocadherin/Cadherin-CA"/>
</dbReference>
<comment type="caution">
    <text evidence="13">The sequence shown here is derived from an EMBL/GenBank/DDBJ whole genome shotgun (WGS) entry which is preliminary data.</text>
</comment>
<gene>
    <name evidence="13" type="primary">Pcdhgb5</name>
    <name evidence="13" type="ORF">MYIHEB_R02926</name>
</gene>
<dbReference type="GO" id="GO:0007156">
    <property type="term" value="P:homophilic cell adhesion via plasma membrane adhesion molecules"/>
    <property type="evidence" value="ECO:0007669"/>
    <property type="project" value="InterPro"/>
</dbReference>
<feature type="non-terminal residue" evidence="13">
    <location>
        <position position="1"/>
    </location>
</feature>
<dbReference type="InterPro" id="IPR015919">
    <property type="entry name" value="Cadherin-like_sf"/>
</dbReference>
<dbReference type="InterPro" id="IPR020894">
    <property type="entry name" value="Cadherin_CS"/>
</dbReference>
<protein>
    <submittedName>
        <fullName evidence="13">PCDGH protein</fullName>
    </submittedName>
</protein>
<proteinExistence type="predicted"/>
<dbReference type="Pfam" id="PF00028">
    <property type="entry name" value="Cadherin"/>
    <property type="match status" value="3"/>
</dbReference>
<reference evidence="13 14" key="1">
    <citation type="submission" date="2019-09" db="EMBL/GenBank/DDBJ databases">
        <title>Bird 10,000 Genomes (B10K) Project - Family phase.</title>
        <authorList>
            <person name="Zhang G."/>
        </authorList>
    </citation>
    <scope>NUCLEOTIDE SEQUENCE [LARGE SCALE GENOMIC DNA]</scope>
    <source>
        <strain evidence="13">B10K-DU-001-33</strain>
        <tissue evidence="13">Muscle</tissue>
    </source>
</reference>
<keyword evidence="14" id="KW-1185">Reference proteome</keyword>
<dbReference type="Gene3D" id="2.60.40.60">
    <property type="entry name" value="Cadherins"/>
    <property type="match status" value="3"/>
</dbReference>
<name>A0A7K9J5X7_9CORV</name>
<evidence type="ECO:0000256" key="7">
    <source>
        <dbReference type="ARBA" id="ARBA00022889"/>
    </source>
</evidence>
<dbReference type="PANTHER" id="PTHR24028:SF73">
    <property type="entry name" value="PROTOCADHERIN GAMMA-B3-RELATED"/>
    <property type="match status" value="1"/>
</dbReference>
<dbReference type="AlphaFoldDB" id="A0A7K9J5X7"/>
<evidence type="ECO:0000313" key="14">
    <source>
        <dbReference type="Proteomes" id="UP000534930"/>
    </source>
</evidence>
<dbReference type="CDD" id="cd11304">
    <property type="entry name" value="Cadherin_repeat"/>
    <property type="match status" value="3"/>
</dbReference>
<evidence type="ECO:0000313" key="13">
    <source>
        <dbReference type="EMBL" id="NXH32644.1"/>
    </source>
</evidence>
<evidence type="ECO:0000256" key="10">
    <source>
        <dbReference type="ARBA" id="ARBA00023180"/>
    </source>
</evidence>
<dbReference type="SMART" id="SM00112">
    <property type="entry name" value="CA"/>
    <property type="match status" value="3"/>
</dbReference>
<evidence type="ECO:0000256" key="6">
    <source>
        <dbReference type="ARBA" id="ARBA00022837"/>
    </source>
</evidence>
<feature type="domain" description="Cadherin" evidence="12">
    <location>
        <begin position="98"/>
        <end position="202"/>
    </location>
</feature>
<evidence type="ECO:0000256" key="5">
    <source>
        <dbReference type="ARBA" id="ARBA00022737"/>
    </source>
</evidence>
<dbReference type="FunFam" id="2.60.40.60:FF:000007">
    <property type="entry name" value="Protocadherin alpha 2"/>
    <property type="match status" value="1"/>
</dbReference>
<dbReference type="GO" id="GO:0005509">
    <property type="term" value="F:calcium ion binding"/>
    <property type="evidence" value="ECO:0007669"/>
    <property type="project" value="UniProtKB-UniRule"/>
</dbReference>
<dbReference type="PROSITE" id="PS50268">
    <property type="entry name" value="CADHERIN_2"/>
    <property type="match status" value="3"/>
</dbReference>
<dbReference type="GO" id="GO:0005886">
    <property type="term" value="C:plasma membrane"/>
    <property type="evidence" value="ECO:0007669"/>
    <property type="project" value="UniProtKB-SubCell"/>
</dbReference>
<evidence type="ECO:0000256" key="9">
    <source>
        <dbReference type="ARBA" id="ARBA00023136"/>
    </source>
</evidence>
<dbReference type="FunFam" id="2.60.40.60:FF:000002">
    <property type="entry name" value="Protocadherin alpha 2"/>
    <property type="match status" value="1"/>
</dbReference>
<keyword evidence="7" id="KW-0130">Cell adhesion</keyword>
<keyword evidence="4" id="KW-0732">Signal</keyword>
<keyword evidence="8" id="KW-1133">Transmembrane helix</keyword>
<dbReference type="FunFam" id="2.60.40.60:FF:000129">
    <property type="entry name" value="protocadherin alpha-C2 isoform X1"/>
    <property type="match status" value="1"/>
</dbReference>
<dbReference type="PANTHER" id="PTHR24028">
    <property type="entry name" value="CADHERIN-87A"/>
    <property type="match status" value="1"/>
</dbReference>
<keyword evidence="10" id="KW-0325">Glycoprotein</keyword>
<keyword evidence="5" id="KW-0677">Repeat</keyword>
<feature type="domain" description="Cadherin" evidence="12">
    <location>
        <begin position="11"/>
        <end position="97"/>
    </location>
</feature>
<evidence type="ECO:0000256" key="1">
    <source>
        <dbReference type="ARBA" id="ARBA00004251"/>
    </source>
</evidence>
<evidence type="ECO:0000256" key="2">
    <source>
        <dbReference type="ARBA" id="ARBA00022475"/>
    </source>
</evidence>
<keyword evidence="9" id="KW-0472">Membrane</keyword>
<keyword evidence="6 11" id="KW-0106">Calcium</keyword>
<dbReference type="EMBL" id="VWZQ01009254">
    <property type="protein sequence ID" value="NXH32644.1"/>
    <property type="molecule type" value="Genomic_DNA"/>
</dbReference>
<dbReference type="Proteomes" id="UP000534930">
    <property type="component" value="Unassembled WGS sequence"/>
</dbReference>
<comment type="subcellular location">
    <subcellularLocation>
        <location evidence="1">Cell membrane</location>
        <topology evidence="1">Single-pass type I membrane protein</topology>
    </subcellularLocation>
</comment>
<evidence type="ECO:0000256" key="3">
    <source>
        <dbReference type="ARBA" id="ARBA00022692"/>
    </source>
</evidence>
<dbReference type="PROSITE" id="PS00232">
    <property type="entry name" value="CADHERIN_1"/>
    <property type="match status" value="2"/>
</dbReference>
<accession>A0A7K9J5X7</accession>
<evidence type="ECO:0000256" key="4">
    <source>
        <dbReference type="ARBA" id="ARBA00022729"/>
    </source>
</evidence>
<feature type="domain" description="Cadherin" evidence="12">
    <location>
        <begin position="203"/>
        <end position="306"/>
    </location>
</feature>
<feature type="non-terminal residue" evidence="13">
    <location>
        <position position="306"/>
    </location>
</feature>
<organism evidence="13 14">
    <name type="scientific">Myiagra hebetior</name>
    <dbReference type="NCBI Taxonomy" id="381031"/>
    <lineage>
        <taxon>Eukaryota</taxon>
        <taxon>Metazoa</taxon>
        <taxon>Chordata</taxon>
        <taxon>Craniata</taxon>
        <taxon>Vertebrata</taxon>
        <taxon>Euteleostomi</taxon>
        <taxon>Archelosauria</taxon>
        <taxon>Archosauria</taxon>
        <taxon>Dinosauria</taxon>
        <taxon>Saurischia</taxon>
        <taxon>Theropoda</taxon>
        <taxon>Coelurosauria</taxon>
        <taxon>Aves</taxon>
        <taxon>Neognathae</taxon>
        <taxon>Neoaves</taxon>
        <taxon>Telluraves</taxon>
        <taxon>Australaves</taxon>
        <taxon>Passeriformes</taxon>
        <taxon>Corvoidea</taxon>
        <taxon>Monarchidae</taxon>
        <taxon>Myiagra</taxon>
    </lineage>
</organism>
<evidence type="ECO:0000256" key="11">
    <source>
        <dbReference type="PROSITE-ProRule" id="PRU00043"/>
    </source>
</evidence>
<evidence type="ECO:0000259" key="12">
    <source>
        <dbReference type="PROSITE" id="PS50268"/>
    </source>
</evidence>
<dbReference type="PRINTS" id="PR00205">
    <property type="entry name" value="CADHERIN"/>
</dbReference>
<keyword evidence="3" id="KW-0812">Transmembrane</keyword>
<dbReference type="InterPro" id="IPR002126">
    <property type="entry name" value="Cadherin-like_dom"/>
</dbReference>
<sequence length="306" mass="32825">TSPGARFYLGTAEDADAGSNSLKGYELEANDYFAVEVRERQDGSKFAELVLRRTLDREREQSLRLVLTALDGGDPPRTGTAQLWINVTDANDNAPVFAQDRYRVSLREDAPLGSTVLNVTASDDDDGTNAHITYGFGKMPAKVLQKFLVDAERGTITLQEALDFEDMRTFSLAVEARDGGGLVAHCEVEVEVQDVNDNPPEVTLTSVSSPVPEDAPTGTVVALLKVRDRDSGENGQVSCELSGEAPLSIVASSGGSYKVLVLAKALDREEAAFHELVLRAMDGGDPARTGTARIRVTVVDANDNAP</sequence>
<evidence type="ECO:0000256" key="8">
    <source>
        <dbReference type="ARBA" id="ARBA00022989"/>
    </source>
</evidence>
<keyword evidence="2" id="KW-1003">Cell membrane</keyword>